<dbReference type="EMBL" id="MLJW01000331">
    <property type="protein sequence ID" value="OIQ89414.1"/>
    <property type="molecule type" value="Genomic_DNA"/>
</dbReference>
<reference evidence="1" key="1">
    <citation type="submission" date="2016-10" db="EMBL/GenBank/DDBJ databases">
        <title>Sequence of Gallionella enrichment culture.</title>
        <authorList>
            <person name="Poehlein A."/>
            <person name="Muehling M."/>
            <person name="Daniel R."/>
        </authorList>
    </citation>
    <scope>NUCLEOTIDE SEQUENCE</scope>
</reference>
<sequence>MGRLSNESFEDFLDSLKKAGITITKEAELRERLAETQLWHFAFQTLAANGKAIGISFEDRTQGRNQAEIERTFNEFDFSEKAKAIFSASLKH</sequence>
<accession>A0A1J5R0E4</accession>
<gene>
    <name evidence="1" type="ORF">GALL_286780</name>
</gene>
<name>A0A1J5R0E4_9ZZZZ</name>
<comment type="caution">
    <text evidence="1">The sequence shown here is derived from an EMBL/GenBank/DDBJ whole genome shotgun (WGS) entry which is preliminary data.</text>
</comment>
<proteinExistence type="predicted"/>
<organism evidence="1">
    <name type="scientific">mine drainage metagenome</name>
    <dbReference type="NCBI Taxonomy" id="410659"/>
    <lineage>
        <taxon>unclassified sequences</taxon>
        <taxon>metagenomes</taxon>
        <taxon>ecological metagenomes</taxon>
    </lineage>
</organism>
<dbReference type="AlphaFoldDB" id="A0A1J5R0E4"/>
<protein>
    <submittedName>
        <fullName evidence="1">Uncharacterized protein</fullName>
    </submittedName>
</protein>
<evidence type="ECO:0000313" key="1">
    <source>
        <dbReference type="EMBL" id="OIQ89414.1"/>
    </source>
</evidence>